<proteinExistence type="predicted"/>
<dbReference type="AlphaFoldDB" id="A0A1B9Y2M0"/>
<dbReference type="Pfam" id="PF10504">
    <property type="entry name" value="DUF2452"/>
    <property type="match status" value="1"/>
</dbReference>
<comment type="caution">
    <text evidence="1">The sequence shown here is derived from an EMBL/GenBank/DDBJ whole genome shotgun (WGS) entry which is preliminary data.</text>
</comment>
<protein>
    <submittedName>
        <fullName evidence="1">GTP-binding protein</fullName>
    </submittedName>
</protein>
<keyword evidence="2" id="KW-1185">Reference proteome</keyword>
<gene>
    <name evidence="1" type="ORF">BA195_04455</name>
</gene>
<accession>A0A1B9Y2M0</accession>
<organism evidence="1 2">
    <name type="scientific">Tenacibaculum soleae</name>
    <dbReference type="NCBI Taxonomy" id="447689"/>
    <lineage>
        <taxon>Bacteria</taxon>
        <taxon>Pseudomonadati</taxon>
        <taxon>Bacteroidota</taxon>
        <taxon>Flavobacteriia</taxon>
        <taxon>Flavobacteriales</taxon>
        <taxon>Flavobacteriaceae</taxon>
        <taxon>Tenacibaculum</taxon>
    </lineage>
</organism>
<dbReference type="EMBL" id="MAKX01000001">
    <property type="protein sequence ID" value="OCK43951.1"/>
    <property type="molecule type" value="Genomic_DNA"/>
</dbReference>
<reference evidence="1 2" key="1">
    <citation type="submission" date="2016-06" db="EMBL/GenBank/DDBJ databases">
        <title>Draft Genome Sequence of Tenacibaculum soleae UCD-KL19.</title>
        <authorList>
            <person name="Eisen J.A."/>
            <person name="Coil D.A."/>
            <person name="Lujan K.M."/>
        </authorList>
    </citation>
    <scope>NUCLEOTIDE SEQUENCE [LARGE SCALE GENOMIC DNA]</scope>
    <source>
        <strain evidence="1 2">UCD-KL19</strain>
    </source>
</reference>
<dbReference type="InterPro" id="IPR019534">
    <property type="entry name" value="DUF2452"/>
</dbReference>
<name>A0A1B9Y2M0_9FLAO</name>
<dbReference type="Proteomes" id="UP000093186">
    <property type="component" value="Unassembled WGS sequence"/>
</dbReference>
<dbReference type="OrthoDB" id="662061at2"/>
<dbReference type="RefSeq" id="WP_068702832.1">
    <property type="nucleotide sequence ID" value="NZ_JAUOSW010000004.1"/>
</dbReference>
<evidence type="ECO:0000313" key="2">
    <source>
        <dbReference type="Proteomes" id="UP000093186"/>
    </source>
</evidence>
<sequence length="132" mass="15611">MEKKPDNVVFNSDTNTYDAFLKPYATSFTAPAIKAGNAVNWKNQQIKKANSQFYTIFNEIKEQYNALQKQHQYNEIIYNAKFNFQPIVGELYHLYKRKNQEFFLSILAPEECNFNFVGSFQLNSDQIWMKKQ</sequence>
<dbReference type="STRING" id="447689.BA195_04455"/>
<evidence type="ECO:0000313" key="1">
    <source>
        <dbReference type="EMBL" id="OCK43951.1"/>
    </source>
</evidence>